<dbReference type="PANTHER" id="PTHR43415">
    <property type="entry name" value="SPERMIDINE N(1)-ACETYLTRANSFERASE"/>
    <property type="match status" value="1"/>
</dbReference>
<dbReference type="EMBL" id="JAEUAO010000002">
    <property type="protein sequence ID" value="MBW9063593.1"/>
    <property type="molecule type" value="Genomic_DNA"/>
</dbReference>
<evidence type="ECO:0000313" key="2">
    <source>
        <dbReference type="EMBL" id="MBW9063593.1"/>
    </source>
</evidence>
<dbReference type="SUPFAM" id="SSF55729">
    <property type="entry name" value="Acyl-CoA N-acyltransferases (Nat)"/>
    <property type="match status" value="1"/>
</dbReference>
<accession>A0ABS7H8N3</accession>
<comment type="caution">
    <text evidence="2">The sequence shown here is derived from an EMBL/GenBank/DDBJ whole genome shotgun (WGS) entry which is preliminary data.</text>
</comment>
<keyword evidence="3" id="KW-1185">Reference proteome</keyword>
<dbReference type="Gene3D" id="3.40.630.30">
    <property type="match status" value="1"/>
</dbReference>
<sequence length="182" mass="20191">MHPQMIGFPAAGEASIVLRQPQDTDFDVLADIRRDAAIQDMLMAIPDATDDAAVKSWIERRRNDGAFRIVADATTREALGFVQISQIHRRNRHGYGGLALLNSARGHGRGHAAVALLTRLACEELMLAKLLLEVRKDNLVALKVYHAAGFRVVGTLEDHFRDRDGNAHDVLLLERLLTEARP</sequence>
<evidence type="ECO:0000259" key="1">
    <source>
        <dbReference type="PROSITE" id="PS51186"/>
    </source>
</evidence>
<dbReference type="PANTHER" id="PTHR43415:SF3">
    <property type="entry name" value="GNAT-FAMILY ACETYLTRANSFERASE"/>
    <property type="match status" value="1"/>
</dbReference>
<feature type="domain" description="N-acetyltransferase" evidence="1">
    <location>
        <begin position="16"/>
        <end position="178"/>
    </location>
</feature>
<dbReference type="Proteomes" id="UP000757604">
    <property type="component" value="Unassembled WGS sequence"/>
</dbReference>
<proteinExistence type="predicted"/>
<dbReference type="Pfam" id="PF13302">
    <property type="entry name" value="Acetyltransf_3"/>
    <property type="match status" value="1"/>
</dbReference>
<dbReference type="InterPro" id="IPR000182">
    <property type="entry name" value="GNAT_dom"/>
</dbReference>
<name>A0ABS7H8N3_9HYPH</name>
<reference evidence="2 3" key="1">
    <citation type="journal article" date="2021" name="MBio">
        <title>Poor Competitiveness of Bradyrhizobium in Pigeon Pea Root Colonization in Indian Soils.</title>
        <authorList>
            <person name="Chalasani D."/>
            <person name="Basu A."/>
            <person name="Pullabhotla S.V.S.R.N."/>
            <person name="Jorrin B."/>
            <person name="Neal A.L."/>
            <person name="Poole P.S."/>
            <person name="Podile A.R."/>
            <person name="Tkacz A."/>
        </authorList>
    </citation>
    <scope>NUCLEOTIDE SEQUENCE [LARGE SCALE GENOMIC DNA]</scope>
    <source>
        <strain evidence="2 3">HU44</strain>
    </source>
</reference>
<dbReference type="PROSITE" id="PS51186">
    <property type="entry name" value="GNAT"/>
    <property type="match status" value="1"/>
</dbReference>
<organism evidence="2 3">
    <name type="scientific">Rhizobium herbae</name>
    <dbReference type="NCBI Taxonomy" id="508661"/>
    <lineage>
        <taxon>Bacteria</taxon>
        <taxon>Pseudomonadati</taxon>
        <taxon>Pseudomonadota</taxon>
        <taxon>Alphaproteobacteria</taxon>
        <taxon>Hyphomicrobiales</taxon>
        <taxon>Rhizobiaceae</taxon>
        <taxon>Rhizobium/Agrobacterium group</taxon>
        <taxon>Rhizobium</taxon>
    </lineage>
</organism>
<evidence type="ECO:0000313" key="3">
    <source>
        <dbReference type="Proteomes" id="UP000757604"/>
    </source>
</evidence>
<gene>
    <name evidence="2" type="ORF">JNB71_09705</name>
</gene>
<protein>
    <submittedName>
        <fullName evidence="2">GNAT family N-acetyltransferase</fullName>
    </submittedName>
</protein>
<dbReference type="RefSeq" id="WP_220371612.1">
    <property type="nucleotide sequence ID" value="NZ_JAEUAO010000002.1"/>
</dbReference>
<dbReference type="InterPro" id="IPR016181">
    <property type="entry name" value="Acyl_CoA_acyltransferase"/>
</dbReference>